<dbReference type="GO" id="GO:0004674">
    <property type="term" value="F:protein serine/threonine kinase activity"/>
    <property type="evidence" value="ECO:0007669"/>
    <property type="project" value="UniProtKB-KW"/>
</dbReference>
<reference evidence="11 12" key="1">
    <citation type="journal article" date="2018" name="Plant J.">
        <title>Genome sequences of Chlorella sorokiniana UTEX 1602 and Micractinium conductrix SAG 241.80: implications to maltose excretion by a green alga.</title>
        <authorList>
            <person name="Arriola M.B."/>
            <person name="Velmurugan N."/>
            <person name="Zhang Y."/>
            <person name="Plunkett M.H."/>
            <person name="Hondzo H."/>
            <person name="Barney B.M."/>
        </authorList>
    </citation>
    <scope>NUCLEOTIDE SEQUENCE [LARGE SCALE GENOMIC DNA]</scope>
    <source>
        <strain evidence="11 12">SAG 241.80</strain>
    </source>
</reference>
<evidence type="ECO:0000256" key="9">
    <source>
        <dbReference type="SAM" id="MobiDB-lite"/>
    </source>
</evidence>
<proteinExistence type="predicted"/>
<dbReference type="PANTHER" id="PTHR24350">
    <property type="entry name" value="SERINE/THREONINE-PROTEIN KINASE IAL-RELATED"/>
    <property type="match status" value="1"/>
</dbReference>
<feature type="binding site" evidence="7">
    <location>
        <begin position="144"/>
        <end position="145"/>
    </location>
    <ligand>
        <name>ATP</name>
        <dbReference type="ChEBI" id="CHEBI:30616"/>
    </ligand>
</feature>
<feature type="region of interest" description="Disordered" evidence="9">
    <location>
        <begin position="324"/>
        <end position="353"/>
    </location>
</feature>
<evidence type="ECO:0000256" key="3">
    <source>
        <dbReference type="ARBA" id="ARBA00022741"/>
    </source>
</evidence>
<comment type="caution">
    <text evidence="11">The sequence shown here is derived from an EMBL/GenBank/DDBJ whole genome shotgun (WGS) entry which is preliminary data.</text>
</comment>
<evidence type="ECO:0000256" key="5">
    <source>
        <dbReference type="ARBA" id="ARBA00022840"/>
    </source>
</evidence>
<sequence length="368" mass="40849">MPGSADTFGDDNLLAGNPRYRKIRALSRGAFGEVVLGQDMQTGEQVALKFIERGAENINKYVEREIVNHMRLRHPHIIALREVFLTPSHLVLAMEYAAGGDLFHFVAARHGLPEEEARWFFQQLMIALDYCHRMGVTSRDIKLENTLLDGSDRPLIKLADFGFSKDANQHSAPTSRVGTPAYLAPEVVGNRPGQVYDGKKADIWSCGVLLFIMVTDAYPFRRQGDDFLKPNQRLNAMLQRVLRADYAFPPTKQLSEEVRDLISRILVSEPTLRASLQDILTHPWFTKGLNPAALNFNNTIIEESLVSQPPAEVLAEVRQIVQQAAREEARDASGQPERPGSGSGHTAGTGSFLDEMGLASSQLPFGSQ</sequence>
<feature type="active site" description="Proton acceptor" evidence="6">
    <location>
        <position position="140"/>
    </location>
</feature>
<dbReference type="Pfam" id="PF00069">
    <property type="entry name" value="Pkinase"/>
    <property type="match status" value="1"/>
</dbReference>
<feature type="binding site" evidence="7">
    <location>
        <position position="160"/>
    </location>
    <ligand>
        <name>ATP</name>
        <dbReference type="ChEBI" id="CHEBI:30616"/>
    </ligand>
</feature>
<dbReference type="SMART" id="SM00220">
    <property type="entry name" value="S_TKc"/>
    <property type="match status" value="1"/>
</dbReference>
<dbReference type="STRING" id="554055.A0A2P6VK50"/>
<keyword evidence="3 7" id="KW-0547">Nucleotide-binding</keyword>
<feature type="cross-link" description="Glycyl lysine isopeptide (Lys-Gly) (interchain with G-Cter in SUMO2)" evidence="8">
    <location>
        <position position="142"/>
    </location>
</feature>
<dbReference type="InterPro" id="IPR000719">
    <property type="entry name" value="Prot_kinase_dom"/>
</dbReference>
<keyword evidence="1" id="KW-0723">Serine/threonine-protein kinase</keyword>
<name>A0A2P6VK50_9CHLO</name>
<feature type="binding site" evidence="7">
    <location>
        <position position="49"/>
    </location>
    <ligand>
        <name>ATP</name>
        <dbReference type="ChEBI" id="CHEBI:30616"/>
    </ligand>
</feature>
<dbReference type="InterPro" id="IPR011009">
    <property type="entry name" value="Kinase-like_dom_sf"/>
</dbReference>
<dbReference type="CDD" id="cd14003">
    <property type="entry name" value="STKc_AMPK-like"/>
    <property type="match status" value="1"/>
</dbReference>
<keyword evidence="2" id="KW-0808">Transferase</keyword>
<dbReference type="GO" id="GO:0005524">
    <property type="term" value="F:ATP binding"/>
    <property type="evidence" value="ECO:0007669"/>
    <property type="project" value="UniProtKB-KW"/>
</dbReference>
<dbReference type="PROSITE" id="PS50011">
    <property type="entry name" value="PROTEIN_KINASE_DOM"/>
    <property type="match status" value="1"/>
</dbReference>
<keyword evidence="12" id="KW-1185">Reference proteome</keyword>
<evidence type="ECO:0000313" key="12">
    <source>
        <dbReference type="Proteomes" id="UP000239649"/>
    </source>
</evidence>
<organism evidence="11 12">
    <name type="scientific">Micractinium conductrix</name>
    <dbReference type="NCBI Taxonomy" id="554055"/>
    <lineage>
        <taxon>Eukaryota</taxon>
        <taxon>Viridiplantae</taxon>
        <taxon>Chlorophyta</taxon>
        <taxon>core chlorophytes</taxon>
        <taxon>Trebouxiophyceae</taxon>
        <taxon>Chlorellales</taxon>
        <taxon>Chlorellaceae</taxon>
        <taxon>Chlorella clade</taxon>
        <taxon>Micractinium</taxon>
    </lineage>
</organism>
<evidence type="ECO:0000313" key="11">
    <source>
        <dbReference type="EMBL" id="PSC74454.1"/>
    </source>
</evidence>
<evidence type="ECO:0000256" key="2">
    <source>
        <dbReference type="ARBA" id="ARBA00022679"/>
    </source>
</evidence>
<dbReference type="Gene3D" id="1.10.510.10">
    <property type="entry name" value="Transferase(Phosphotransferase) domain 1"/>
    <property type="match status" value="1"/>
</dbReference>
<dbReference type="AlphaFoldDB" id="A0A2P6VK50"/>
<dbReference type="EMBL" id="LHPF02000004">
    <property type="protein sequence ID" value="PSC74454.1"/>
    <property type="molecule type" value="Genomic_DNA"/>
</dbReference>
<evidence type="ECO:0000259" key="10">
    <source>
        <dbReference type="PROSITE" id="PS50011"/>
    </source>
</evidence>
<evidence type="ECO:0000256" key="6">
    <source>
        <dbReference type="PIRSR" id="PIRSR630616-1"/>
    </source>
</evidence>
<feature type="domain" description="Protein kinase" evidence="10">
    <location>
        <begin position="20"/>
        <end position="285"/>
    </location>
</feature>
<keyword evidence="4" id="KW-0418">Kinase</keyword>
<dbReference type="Proteomes" id="UP000239649">
    <property type="component" value="Unassembled WGS sequence"/>
</dbReference>
<dbReference type="InterPro" id="IPR030616">
    <property type="entry name" value="Aur-like"/>
</dbReference>
<protein>
    <submittedName>
        <fullName evidence="11">Sulfur stress regulator</fullName>
    </submittedName>
</protein>
<keyword evidence="5 7" id="KW-0067">ATP-binding</keyword>
<gene>
    <name evidence="11" type="ORF">C2E20_2300</name>
</gene>
<dbReference type="OrthoDB" id="40902at2759"/>
<dbReference type="FunFam" id="1.10.510.10:FF:000571">
    <property type="entry name" value="Maternal embryonic leucine zipper kinase"/>
    <property type="match status" value="1"/>
</dbReference>
<evidence type="ECO:0000256" key="7">
    <source>
        <dbReference type="PIRSR" id="PIRSR630616-2"/>
    </source>
</evidence>
<evidence type="ECO:0000256" key="4">
    <source>
        <dbReference type="ARBA" id="ARBA00022777"/>
    </source>
</evidence>
<evidence type="ECO:0000256" key="8">
    <source>
        <dbReference type="PIRSR" id="PIRSR630616-3"/>
    </source>
</evidence>
<accession>A0A2P6VK50</accession>
<dbReference type="SUPFAM" id="SSF56112">
    <property type="entry name" value="Protein kinase-like (PK-like)"/>
    <property type="match status" value="1"/>
</dbReference>
<feature type="binding site" evidence="7">
    <location>
        <begin position="95"/>
        <end position="97"/>
    </location>
    <ligand>
        <name>ATP</name>
        <dbReference type="ChEBI" id="CHEBI:30616"/>
    </ligand>
</feature>
<evidence type="ECO:0000256" key="1">
    <source>
        <dbReference type="ARBA" id="ARBA00022527"/>
    </source>
</evidence>